<dbReference type="Pfam" id="PF07501">
    <property type="entry name" value="G5"/>
    <property type="match status" value="1"/>
</dbReference>
<dbReference type="PANTHER" id="PTHR39160">
    <property type="entry name" value="CELL WALL-BINDING PROTEIN YOCH"/>
    <property type="match status" value="1"/>
</dbReference>
<keyword evidence="3" id="KW-0472">Membrane</keyword>
<evidence type="ECO:0000259" key="4">
    <source>
        <dbReference type="PROSITE" id="PS51109"/>
    </source>
</evidence>
<dbReference type="EMBL" id="JAARZO010000003">
    <property type="protein sequence ID" value="MBC2288055.1"/>
    <property type="molecule type" value="Genomic_DNA"/>
</dbReference>
<dbReference type="SMART" id="SM01208">
    <property type="entry name" value="G5"/>
    <property type="match status" value="1"/>
</dbReference>
<feature type="region of interest" description="Disordered" evidence="2">
    <location>
        <begin position="293"/>
        <end position="318"/>
    </location>
</feature>
<dbReference type="GO" id="GO:0019867">
    <property type="term" value="C:outer membrane"/>
    <property type="evidence" value="ECO:0007669"/>
    <property type="project" value="InterPro"/>
</dbReference>
<dbReference type="AlphaFoldDB" id="A0A7X0ZIV4"/>
<evidence type="ECO:0000313" key="6">
    <source>
        <dbReference type="Proteomes" id="UP000558070"/>
    </source>
</evidence>
<proteinExistence type="predicted"/>
<dbReference type="PROSITE" id="PS51109">
    <property type="entry name" value="G5"/>
    <property type="match status" value="1"/>
</dbReference>
<evidence type="ECO:0000313" key="5">
    <source>
        <dbReference type="EMBL" id="MBC2288055.1"/>
    </source>
</evidence>
<dbReference type="Pfam" id="PF03990">
    <property type="entry name" value="DUF348"/>
    <property type="match status" value="3"/>
</dbReference>
<dbReference type="GO" id="GO:0009254">
    <property type="term" value="P:peptidoglycan turnover"/>
    <property type="evidence" value="ECO:0007669"/>
    <property type="project" value="InterPro"/>
</dbReference>
<dbReference type="Proteomes" id="UP000558070">
    <property type="component" value="Unassembled WGS sequence"/>
</dbReference>
<dbReference type="InterPro" id="IPR007137">
    <property type="entry name" value="DUF348"/>
</dbReference>
<dbReference type="GO" id="GO:0004553">
    <property type="term" value="F:hydrolase activity, hydrolyzing O-glycosyl compounds"/>
    <property type="evidence" value="ECO:0007669"/>
    <property type="project" value="InterPro"/>
</dbReference>
<sequence>MTMENSSNVAQSSKWKLPIMIAGFVIVVALVFYFVFEGTKNDITIVNAGEKIESRTHAKTVSEALDEAGIKVSEHDEIAPGKNAEIKDGMEIKYLPARQVTINDNGTKKNVWSTKTNVADLLKDENITTRPQDVLNVALDTKLKNGLEVNINRAIELSLQNGTKKDTVWTTKTKVNDLLAEKNIKLDKDDRVSPAKDSNLKEKMTVQVTYVNSKAEKKNEQIKFETVYKEDDSLNKGVEKVVQEGKNGEKVVEYNVTFENDKETKRDVIKENVTSKKTDKIVVRGTKEKAKVSPIANASSSKASTTKASSVSSTPSGGKTYRMESTAYSGGGTTAYGINLSANPGMKVIAVDPNVIPLGSKVWVEGYGEAIAGDTGGVIKGNIVDVYFPNESQCYSWGRRMVTVKVLN</sequence>
<keyword evidence="3" id="KW-1133">Transmembrane helix</keyword>
<dbReference type="SUPFAM" id="SSF50685">
    <property type="entry name" value="Barwin-like endoglucanases"/>
    <property type="match status" value="1"/>
</dbReference>
<feature type="domain" description="G5" evidence="4">
    <location>
        <begin position="208"/>
        <end position="288"/>
    </location>
</feature>
<dbReference type="CDD" id="cd22786">
    <property type="entry name" value="DPBB_YuiC-like"/>
    <property type="match status" value="1"/>
</dbReference>
<accession>A0A7X0ZIV4</accession>
<evidence type="ECO:0000256" key="1">
    <source>
        <dbReference type="ARBA" id="ARBA00022729"/>
    </source>
</evidence>
<protein>
    <submittedName>
        <fullName evidence="5">DUF348 domain-containing protein</fullName>
    </submittedName>
</protein>
<dbReference type="InterPro" id="IPR011098">
    <property type="entry name" value="G5_dom"/>
</dbReference>
<evidence type="ECO:0000256" key="3">
    <source>
        <dbReference type="SAM" id="Phobius"/>
    </source>
</evidence>
<dbReference type="InterPro" id="IPR036908">
    <property type="entry name" value="RlpA-like_sf"/>
</dbReference>
<keyword evidence="1" id="KW-0732">Signal</keyword>
<comment type="caution">
    <text evidence="5">The sequence shown here is derived from an EMBL/GenBank/DDBJ whole genome shotgun (WGS) entry which is preliminary data.</text>
</comment>
<dbReference type="Gene3D" id="2.20.230.10">
    <property type="entry name" value="Resuscitation-promoting factor rpfb"/>
    <property type="match status" value="1"/>
</dbReference>
<keyword evidence="3" id="KW-0812">Transmembrane</keyword>
<dbReference type="RefSeq" id="WP_185607997.1">
    <property type="nucleotide sequence ID" value="NZ_JAARZJ010000010.1"/>
</dbReference>
<feature type="transmembrane region" description="Helical" evidence="3">
    <location>
        <begin position="15"/>
        <end position="36"/>
    </location>
</feature>
<feature type="compositionally biased region" description="Low complexity" evidence="2">
    <location>
        <begin position="298"/>
        <end position="318"/>
    </location>
</feature>
<organism evidence="5 6">
    <name type="scientific">Listeria farberi</name>
    <dbReference type="NCBI Taxonomy" id="2713500"/>
    <lineage>
        <taxon>Bacteria</taxon>
        <taxon>Bacillati</taxon>
        <taxon>Bacillota</taxon>
        <taxon>Bacilli</taxon>
        <taxon>Bacillales</taxon>
        <taxon>Listeriaceae</taxon>
        <taxon>Listeria</taxon>
    </lineage>
</organism>
<gene>
    <name evidence="5" type="ORF">HCB47_10550</name>
</gene>
<dbReference type="Gene3D" id="2.40.40.10">
    <property type="entry name" value="RlpA-like domain"/>
    <property type="match status" value="1"/>
</dbReference>
<dbReference type="PANTHER" id="PTHR39160:SF4">
    <property type="entry name" value="RESUSCITATION-PROMOTING FACTOR RPFB"/>
    <property type="match status" value="1"/>
</dbReference>
<evidence type="ECO:0000256" key="2">
    <source>
        <dbReference type="SAM" id="MobiDB-lite"/>
    </source>
</evidence>
<dbReference type="InterPro" id="IPR010611">
    <property type="entry name" value="3D_dom"/>
</dbReference>
<dbReference type="Pfam" id="PF06725">
    <property type="entry name" value="3D"/>
    <property type="match status" value="1"/>
</dbReference>
<dbReference type="InterPro" id="IPR051933">
    <property type="entry name" value="Resuscitation_pf_RpfB"/>
</dbReference>
<reference evidence="5 6" key="1">
    <citation type="submission" date="2020-03" db="EMBL/GenBank/DDBJ databases">
        <title>Soil Listeria distribution.</title>
        <authorList>
            <person name="Liao J."/>
            <person name="Wiedmann M."/>
        </authorList>
    </citation>
    <scope>NUCLEOTIDE SEQUENCE [LARGE SCALE GENOMIC DNA]</scope>
    <source>
        <strain evidence="5 6">FSL L7-0072</strain>
    </source>
</reference>
<name>A0A7X0ZIV4_9LIST</name>